<evidence type="ECO:0000313" key="3">
    <source>
        <dbReference type="Proteomes" id="UP000076722"/>
    </source>
</evidence>
<dbReference type="AlphaFoldDB" id="A0A164M9W2"/>
<proteinExistence type="predicted"/>
<reference evidence="2 3" key="1">
    <citation type="journal article" date="2016" name="Mol. Biol. Evol.">
        <title>Comparative Genomics of Early-Diverging Mushroom-Forming Fungi Provides Insights into the Origins of Lignocellulose Decay Capabilities.</title>
        <authorList>
            <person name="Nagy L.G."/>
            <person name="Riley R."/>
            <person name="Tritt A."/>
            <person name="Adam C."/>
            <person name="Daum C."/>
            <person name="Floudas D."/>
            <person name="Sun H."/>
            <person name="Yadav J.S."/>
            <person name="Pangilinan J."/>
            <person name="Larsson K.H."/>
            <person name="Matsuura K."/>
            <person name="Barry K."/>
            <person name="Labutti K."/>
            <person name="Kuo R."/>
            <person name="Ohm R.A."/>
            <person name="Bhattacharya S.S."/>
            <person name="Shirouzu T."/>
            <person name="Yoshinaga Y."/>
            <person name="Martin F.M."/>
            <person name="Grigoriev I.V."/>
            <person name="Hibbett D.S."/>
        </authorList>
    </citation>
    <scope>NUCLEOTIDE SEQUENCE [LARGE SCALE GENOMIC DNA]</scope>
    <source>
        <strain evidence="2 3">HHB9708</strain>
    </source>
</reference>
<dbReference type="OrthoDB" id="432234at2759"/>
<protein>
    <recommendedName>
        <fullName evidence="1">Helitron helicase-like domain-containing protein</fullName>
    </recommendedName>
</protein>
<dbReference type="InterPro" id="IPR025476">
    <property type="entry name" value="Helitron_helicase-like"/>
</dbReference>
<feature type="domain" description="Helitron helicase-like" evidence="1">
    <location>
        <begin position="84"/>
        <end position="295"/>
    </location>
</feature>
<accession>A0A164M9W2</accession>
<name>A0A164M9W2_9AGAM</name>
<dbReference type="Proteomes" id="UP000076722">
    <property type="component" value="Unassembled WGS sequence"/>
</dbReference>
<evidence type="ECO:0000259" key="1">
    <source>
        <dbReference type="Pfam" id="PF14214"/>
    </source>
</evidence>
<gene>
    <name evidence="2" type="ORF">SISNIDRAFT_420802</name>
</gene>
<dbReference type="STRING" id="1314777.A0A164M9W2"/>
<feature type="non-terminal residue" evidence="2">
    <location>
        <position position="295"/>
    </location>
</feature>
<dbReference type="EMBL" id="KV419491">
    <property type="protein sequence ID" value="KZS86507.1"/>
    <property type="molecule type" value="Genomic_DNA"/>
</dbReference>
<organism evidence="2 3">
    <name type="scientific">Sistotremastrum niveocremeum HHB9708</name>
    <dbReference type="NCBI Taxonomy" id="1314777"/>
    <lineage>
        <taxon>Eukaryota</taxon>
        <taxon>Fungi</taxon>
        <taxon>Dikarya</taxon>
        <taxon>Basidiomycota</taxon>
        <taxon>Agaricomycotina</taxon>
        <taxon>Agaricomycetes</taxon>
        <taxon>Sistotremastrales</taxon>
        <taxon>Sistotremastraceae</taxon>
        <taxon>Sertulicium</taxon>
        <taxon>Sertulicium niveocremeum</taxon>
    </lineage>
</organism>
<dbReference type="Pfam" id="PF14214">
    <property type="entry name" value="Helitron_like_N"/>
    <property type="match status" value="1"/>
</dbReference>
<evidence type="ECO:0000313" key="2">
    <source>
        <dbReference type="EMBL" id="KZS86507.1"/>
    </source>
</evidence>
<keyword evidence="3" id="KW-1185">Reference proteome</keyword>
<sequence length="295" mass="33253">MGVIDPECSKLPARTFEAAALRSLVGDETKGPDLYIRHGSQLVSDYNNPALFPGMFPTLFPLGINGFDEPARPRPISLRAQAEYYLDTDAKVFRQHRFFIFAALNVHYRHLAHWRIGMSVKQRDWDFVAAEIAQLDPETIHAVADHIEAEGTRQGLDEKQQKVFKLLNRVNTITSQLPGSHASKVKARNDIRAYFSFFGLGHVFVTMNTNALHCPIFHVMYGDESVDLSARYPVMPDVSERARRLNDDPVAAADFFEFMCEMFLNVMCGWDPITAKSKPEGGLLGHLKAYYGTAE</sequence>